<feature type="non-terminal residue" evidence="2">
    <location>
        <position position="1"/>
    </location>
</feature>
<dbReference type="AlphaFoldDB" id="A0A9X9LE37"/>
<evidence type="ECO:0000313" key="2">
    <source>
        <dbReference type="EMBL" id="VCW65988.1"/>
    </source>
</evidence>
<feature type="compositionally biased region" description="Basic and acidic residues" evidence="1">
    <location>
        <begin position="25"/>
        <end position="34"/>
    </location>
</feature>
<comment type="caution">
    <text evidence="2">The sequence shown here is derived from an EMBL/GenBank/DDBJ whole genome shotgun (WGS) entry which is preliminary data.</text>
</comment>
<keyword evidence="3" id="KW-1185">Reference proteome</keyword>
<feature type="region of interest" description="Disordered" evidence="1">
    <location>
        <begin position="1"/>
        <end position="128"/>
    </location>
</feature>
<accession>A0A9X9LE37</accession>
<reference evidence="2 3" key="1">
    <citation type="submission" date="2018-10" db="EMBL/GenBank/DDBJ databases">
        <authorList>
            <person name="Ekblom R."/>
            <person name="Jareborg N."/>
        </authorList>
    </citation>
    <scope>NUCLEOTIDE SEQUENCE [LARGE SCALE GENOMIC DNA]</scope>
    <source>
        <tissue evidence="2">Muscle</tissue>
    </source>
</reference>
<sequence length="128" mass="13999">GRRYPEQREAGLRDGGLPAAAGKLWRAEAGERSAGRLQRGRSPARPSAPGTIALSLQQGAAAPPSGVGREEGKGGDSWRKSKGHDGRGTRKVREKRREEGQREEEEERNSERTVAANTPRAKRHRTQL</sequence>
<evidence type="ECO:0000256" key="1">
    <source>
        <dbReference type="SAM" id="MobiDB-lite"/>
    </source>
</evidence>
<evidence type="ECO:0000313" key="3">
    <source>
        <dbReference type="Proteomes" id="UP000269945"/>
    </source>
</evidence>
<dbReference type="EMBL" id="CYRY02001338">
    <property type="protein sequence ID" value="VCW65988.1"/>
    <property type="molecule type" value="Genomic_DNA"/>
</dbReference>
<dbReference type="Proteomes" id="UP000269945">
    <property type="component" value="Unassembled WGS sequence"/>
</dbReference>
<gene>
    <name evidence="2" type="ORF">BN2614_LOCUS1</name>
</gene>
<feature type="non-terminal residue" evidence="2">
    <location>
        <position position="128"/>
    </location>
</feature>
<feature type="compositionally biased region" description="Basic and acidic residues" evidence="1">
    <location>
        <begin position="1"/>
        <end position="12"/>
    </location>
</feature>
<name>A0A9X9LE37_GULGU</name>
<proteinExistence type="predicted"/>
<organism evidence="2 3">
    <name type="scientific">Gulo gulo</name>
    <name type="common">Wolverine</name>
    <name type="synonym">Gluton</name>
    <dbReference type="NCBI Taxonomy" id="48420"/>
    <lineage>
        <taxon>Eukaryota</taxon>
        <taxon>Metazoa</taxon>
        <taxon>Chordata</taxon>
        <taxon>Craniata</taxon>
        <taxon>Vertebrata</taxon>
        <taxon>Euteleostomi</taxon>
        <taxon>Mammalia</taxon>
        <taxon>Eutheria</taxon>
        <taxon>Laurasiatheria</taxon>
        <taxon>Carnivora</taxon>
        <taxon>Caniformia</taxon>
        <taxon>Musteloidea</taxon>
        <taxon>Mustelidae</taxon>
        <taxon>Guloninae</taxon>
        <taxon>Gulo</taxon>
    </lineage>
</organism>
<protein>
    <submittedName>
        <fullName evidence="2">Uncharacterized protein</fullName>
    </submittedName>
</protein>
<feature type="compositionally biased region" description="Basic and acidic residues" evidence="1">
    <location>
        <begin position="68"/>
        <end position="88"/>
    </location>
</feature>